<keyword evidence="1" id="KW-0614">Plasmid</keyword>
<dbReference type="Proteomes" id="UP000264605">
    <property type="component" value="Plasmid unnamed2"/>
</dbReference>
<proteinExistence type="predicted"/>
<evidence type="ECO:0000313" key="1">
    <source>
        <dbReference type="EMBL" id="AXV67622.1"/>
    </source>
</evidence>
<reference evidence="1 2" key="1">
    <citation type="submission" date="2018-08" db="EMBL/GenBank/DDBJ databases">
        <title>Draft genome sequence of Pseudoalteromonas donghaensis HJ51.</title>
        <authorList>
            <person name="Oh J."/>
            <person name="Roh D."/>
        </authorList>
    </citation>
    <scope>NUCLEOTIDE SEQUENCE [LARGE SCALE GENOMIC DNA]</scope>
    <source>
        <strain evidence="1 2">HJ51</strain>
        <plasmid evidence="1 2">unnamed2</plasmid>
    </source>
</reference>
<geneLocation type="plasmid" evidence="1 2">
    <name>unnamed2</name>
</geneLocation>
<dbReference type="KEGG" id="pdj:D0907_20005"/>
<name>A0AAD0S3W7_9GAMM</name>
<dbReference type="RefSeq" id="WP_118845359.1">
    <property type="nucleotide sequence ID" value="NZ_CP032092.1"/>
</dbReference>
<dbReference type="GeneID" id="99507773"/>
<accession>A0AAD0S3W7</accession>
<organism evidence="1 2">
    <name type="scientific">Pseudoalteromonas lipolytica</name>
    <dbReference type="NCBI Taxonomy" id="570156"/>
    <lineage>
        <taxon>Bacteria</taxon>
        <taxon>Pseudomonadati</taxon>
        <taxon>Pseudomonadota</taxon>
        <taxon>Gammaproteobacteria</taxon>
        <taxon>Alteromonadales</taxon>
        <taxon>Pseudoalteromonadaceae</taxon>
        <taxon>Pseudoalteromonas</taxon>
    </lineage>
</organism>
<evidence type="ECO:0000313" key="2">
    <source>
        <dbReference type="Proteomes" id="UP000264605"/>
    </source>
</evidence>
<protein>
    <submittedName>
        <fullName evidence="1">Uncharacterized protein</fullName>
    </submittedName>
</protein>
<sequence>MNAISSELIGLVDGRSVSYNITRDISLIVTLMSLNARPALVAELFPYIKIGRYKEIKREVDTISSKPFEFKKIANSVGYGWVDSNREGFLIANLLFSEAKALYPNFDFDNDNVFADMLVNVCISFNKRFQDLVDPIDINQVNSLFCGISKQDLYPNRCSCGRFYLRTTQSFTSSCPWCRCGVNPKSVKTIKLKKVNIHHFVQEQSVRVQHTKVANIS</sequence>
<gene>
    <name evidence="1" type="ORF">D0907_20005</name>
</gene>
<dbReference type="EMBL" id="CP032092">
    <property type="protein sequence ID" value="AXV67622.1"/>
    <property type="molecule type" value="Genomic_DNA"/>
</dbReference>
<dbReference type="AlphaFoldDB" id="A0AAD0S3W7"/>